<evidence type="ECO:0000259" key="1">
    <source>
        <dbReference type="Pfam" id="PF09414"/>
    </source>
</evidence>
<dbReference type="InterPro" id="IPR027417">
    <property type="entry name" value="P-loop_NTPase"/>
</dbReference>
<dbReference type="Pfam" id="PF09414">
    <property type="entry name" value="RNA_ligase"/>
    <property type="match status" value="1"/>
</dbReference>
<reference evidence="3" key="1">
    <citation type="journal article" date="2019" name="Int. J. Syst. Evol. Microbiol.">
        <title>The Global Catalogue of Microorganisms (GCM) 10K type strain sequencing project: providing services to taxonomists for standard genome sequencing and annotation.</title>
        <authorList>
            <consortium name="The Broad Institute Genomics Platform"/>
            <consortium name="The Broad Institute Genome Sequencing Center for Infectious Disease"/>
            <person name="Wu L."/>
            <person name="Ma J."/>
        </authorList>
    </citation>
    <scope>NUCLEOTIDE SEQUENCE [LARGE SCALE GENOMIC DNA]</scope>
    <source>
        <strain evidence="3">JCM 17939</strain>
    </source>
</reference>
<dbReference type="Proteomes" id="UP001501442">
    <property type="component" value="Unassembled WGS sequence"/>
</dbReference>
<dbReference type="PANTHER" id="PTHR43883">
    <property type="entry name" value="SLR0207 PROTEIN"/>
    <property type="match status" value="1"/>
</dbReference>
<dbReference type="Gene3D" id="3.40.50.300">
    <property type="entry name" value="P-loop containing nucleotide triphosphate hydrolases"/>
    <property type="match status" value="1"/>
</dbReference>
<sequence length="694" mass="73798">MRVHYPRTPHLPWSPGVGPDDVRAADLSGFAGRDVVVTEKLDGENTTMYPDGLHARSTDSGHHPSRAWVKALHGRIAHRIPDGTRVCGENLYARHSIAYRDLESWFYAFSVWDGDHCLDWDRTVRFARRLGLPVPTVLWRGVFDERAIRALRLDTERQEGYVVRAIEGFHRDEFARRVAKWVRRGHVQTDRHWMLGPVVENGLGPASALWQARSGAVPDPAALLGAVGMTTADLAVPNAPESVPGVSALAVGAPVSVRGVSAAASGAPEAVSGAAETVLDASALAPNAPETVPGASTVAPGAPEIVSGAPESVSGAREAVPGASGALPQAREAAVERADAVVADVSARLDLLGRSGDERLAGLLAALLHDADRARLMPRLAGPLGVPLARRVADLVGLHTGLHRPFPDEARRTGLRRLSAMADVGVLHAVAAAALTGRDDAEAAEAHEQVGWSELHADEAGLLAESPLEPLRAGLRQALGDAPGIDQDAADRCWAEAREAYALGRIATPEEALALTWRWRSGAFPRLVVMTGPSGSGKSTFAAGLPGVDAVVSLDDLRQARGSRADQRANPEVLRDALHRLGVLLAEGATVVWDATALNRHQRSLVHAVAQRHDALTTHAVMLVPGDLLARRNADRDHPVPPEVLSVQLRRFSPPYPGEAHRTWYVGPDGAVGDVAGAIDDEIPPNTRSDHADQ</sequence>
<dbReference type="SUPFAM" id="SSF52540">
    <property type="entry name" value="P-loop containing nucleoside triphosphate hydrolases"/>
    <property type="match status" value="1"/>
</dbReference>
<dbReference type="SUPFAM" id="SSF56091">
    <property type="entry name" value="DNA ligase/mRNA capping enzyme, catalytic domain"/>
    <property type="match status" value="1"/>
</dbReference>
<organism evidence="2 3">
    <name type="scientific">Actinoallomurus vinaceus</name>
    <dbReference type="NCBI Taxonomy" id="1080074"/>
    <lineage>
        <taxon>Bacteria</taxon>
        <taxon>Bacillati</taxon>
        <taxon>Actinomycetota</taxon>
        <taxon>Actinomycetes</taxon>
        <taxon>Streptosporangiales</taxon>
        <taxon>Thermomonosporaceae</taxon>
        <taxon>Actinoallomurus</taxon>
    </lineage>
</organism>
<accession>A0ABP8UAE2</accession>
<dbReference type="EMBL" id="BAABHK010000005">
    <property type="protein sequence ID" value="GAA4627689.1"/>
    <property type="molecule type" value="Genomic_DNA"/>
</dbReference>
<protein>
    <recommendedName>
        <fullName evidence="1">RNA ligase domain-containing protein</fullName>
    </recommendedName>
</protein>
<keyword evidence="3" id="KW-1185">Reference proteome</keyword>
<dbReference type="InterPro" id="IPR021122">
    <property type="entry name" value="RNA_ligase_dom_REL/Rnl2"/>
</dbReference>
<comment type="caution">
    <text evidence="2">The sequence shown here is derived from an EMBL/GenBank/DDBJ whole genome shotgun (WGS) entry which is preliminary data.</text>
</comment>
<dbReference type="PANTHER" id="PTHR43883:SF1">
    <property type="entry name" value="GLUCONOKINASE"/>
    <property type="match status" value="1"/>
</dbReference>
<dbReference type="RefSeq" id="WP_345432507.1">
    <property type="nucleotide sequence ID" value="NZ_BAABHK010000005.1"/>
</dbReference>
<evidence type="ECO:0000313" key="2">
    <source>
        <dbReference type="EMBL" id="GAA4627689.1"/>
    </source>
</evidence>
<proteinExistence type="predicted"/>
<name>A0ABP8UAE2_9ACTN</name>
<dbReference type="InterPro" id="IPR052732">
    <property type="entry name" value="Cell-binding_unc_protein"/>
</dbReference>
<evidence type="ECO:0000313" key="3">
    <source>
        <dbReference type="Proteomes" id="UP001501442"/>
    </source>
</evidence>
<dbReference type="Pfam" id="PF13671">
    <property type="entry name" value="AAA_33"/>
    <property type="match status" value="1"/>
</dbReference>
<dbReference type="Gene3D" id="3.30.470.30">
    <property type="entry name" value="DNA ligase/mRNA capping enzyme"/>
    <property type="match status" value="1"/>
</dbReference>
<feature type="domain" description="RNA ligase" evidence="1">
    <location>
        <begin position="34"/>
        <end position="182"/>
    </location>
</feature>
<gene>
    <name evidence="2" type="ORF">GCM10023196_040920</name>
</gene>